<evidence type="ECO:0000256" key="4">
    <source>
        <dbReference type="ARBA" id="ARBA00022801"/>
    </source>
</evidence>
<dbReference type="PANTHER" id="PTHR11804:SF84">
    <property type="entry name" value="SACCHAROLYSIN"/>
    <property type="match status" value="1"/>
</dbReference>
<dbReference type="Gene3D" id="1.10.1370.10">
    <property type="entry name" value="Neurolysin, domain 3"/>
    <property type="match status" value="1"/>
</dbReference>
<dbReference type="RefSeq" id="WP_377301019.1">
    <property type="nucleotide sequence ID" value="NZ_CP180191.1"/>
</dbReference>
<dbReference type="CDD" id="cd06456">
    <property type="entry name" value="M3A_DCP"/>
    <property type="match status" value="1"/>
</dbReference>
<evidence type="ECO:0000259" key="10">
    <source>
        <dbReference type="Pfam" id="PF01432"/>
    </source>
</evidence>
<dbReference type="Pfam" id="PF19310">
    <property type="entry name" value="TOP_N"/>
    <property type="match status" value="1"/>
</dbReference>
<dbReference type="EC" id="3.4.24.70" evidence="8"/>
<dbReference type="Proteomes" id="UP001595556">
    <property type="component" value="Unassembled WGS sequence"/>
</dbReference>
<dbReference type="InterPro" id="IPR045090">
    <property type="entry name" value="Pept_M3A_M3B"/>
</dbReference>
<dbReference type="Pfam" id="PF01432">
    <property type="entry name" value="Peptidase_M3"/>
    <property type="match status" value="1"/>
</dbReference>
<evidence type="ECO:0000256" key="3">
    <source>
        <dbReference type="ARBA" id="ARBA00022723"/>
    </source>
</evidence>
<keyword evidence="6 9" id="KW-0482">Metalloprotease</keyword>
<evidence type="ECO:0000256" key="9">
    <source>
        <dbReference type="RuleBase" id="RU003435"/>
    </source>
</evidence>
<evidence type="ECO:0000256" key="6">
    <source>
        <dbReference type="ARBA" id="ARBA00023049"/>
    </source>
</evidence>
<keyword evidence="2 9" id="KW-0645">Protease</keyword>
<keyword evidence="4 9" id="KW-0378">Hydrolase</keyword>
<evidence type="ECO:0000256" key="2">
    <source>
        <dbReference type="ARBA" id="ARBA00022670"/>
    </source>
</evidence>
<dbReference type="SUPFAM" id="SSF55486">
    <property type="entry name" value="Metalloproteases ('zincins'), catalytic domain"/>
    <property type="match status" value="1"/>
</dbReference>
<gene>
    <name evidence="12" type="ORF">ACFOEN_03185</name>
</gene>
<dbReference type="EMBL" id="JBHRTI010000003">
    <property type="protein sequence ID" value="MFC3146642.1"/>
    <property type="molecule type" value="Genomic_DNA"/>
</dbReference>
<dbReference type="Gene3D" id="1.10.1370.40">
    <property type="match status" value="1"/>
</dbReference>
<dbReference type="Gene3D" id="3.40.390.10">
    <property type="entry name" value="Collagenase (Catalytic Domain)"/>
    <property type="match status" value="1"/>
</dbReference>
<feature type="domain" description="Peptidase M3A/M3B catalytic" evidence="10">
    <location>
        <begin position="222"/>
        <end position="671"/>
    </location>
</feature>
<keyword evidence="13" id="KW-1185">Reference proteome</keyword>
<evidence type="ECO:0000256" key="7">
    <source>
        <dbReference type="ARBA" id="ARBA00024603"/>
    </source>
</evidence>
<comment type="similarity">
    <text evidence="1 9">Belongs to the peptidase M3 family.</text>
</comment>
<keyword evidence="3 9" id="KW-0479">Metal-binding</keyword>
<organism evidence="12 13">
    <name type="scientific">Piscinibacterium candidicorallinum</name>
    <dbReference type="NCBI Taxonomy" id="1793872"/>
    <lineage>
        <taxon>Bacteria</taxon>
        <taxon>Pseudomonadati</taxon>
        <taxon>Pseudomonadota</taxon>
        <taxon>Betaproteobacteria</taxon>
        <taxon>Burkholderiales</taxon>
        <taxon>Piscinibacterium</taxon>
    </lineage>
</organism>
<dbReference type="InterPro" id="IPR001567">
    <property type="entry name" value="Pept_M3A_M3B_dom"/>
</dbReference>
<evidence type="ECO:0000313" key="13">
    <source>
        <dbReference type="Proteomes" id="UP001595556"/>
    </source>
</evidence>
<comment type="caution">
    <text evidence="12">The sequence shown here is derived from an EMBL/GenBank/DDBJ whole genome shotgun (WGS) entry which is preliminary data.</text>
</comment>
<dbReference type="InterPro" id="IPR034005">
    <property type="entry name" value="M3A_DCP"/>
</dbReference>
<dbReference type="InterPro" id="IPR045666">
    <property type="entry name" value="OpdA_N"/>
</dbReference>
<dbReference type="InterPro" id="IPR024079">
    <property type="entry name" value="MetalloPept_cat_dom_sf"/>
</dbReference>
<sequence>MSTNPLLDFSDLPRFAEIRPEHVTPALDALLPAAQAAVDAVATGSGRTWAEVVEPLNEPLERLSRAWGLVGHLQAVVDTPELRAAYNDNLPRVTEFYTNLNADLRLFERYKVIAADAGYAALSAERKTVVEHALRDFRLGGAELAGEKRERFAAIAARLAEISQKFSEHLLDATNAWSLLITDATELRGLPQDALDAAAEAAKEDGKTGYKLTLHIPSYLPVMQYCENRSLRETVYRAYVTRASELADPAQDNSALMVEILALRDEQAKLLGYPHHAALSLVPKMAQSAEQVIEFVRDMARRAKPYAEKDMAEIRDFGRAALGIADVQAWDVAFISEKLRLARYSYSDTEVKQYFTEPQVMDGLFKVISTLFDVQIEQVDGPVWHSDVRLYRFARKGEPLAHVYVDNYARNGKRGGAWMDVCRVRRQLAAQLQTPVAYVNCNFASPVGGKPALLTHDDVITLFHEYGHALHHLLTQVNEPGADMRAVEWDAIELPSQFMENFCWEWDVVRGMTRHVDSGEPLPRELFDKMLAAKNFQAGMQSVRQMEFALFDMRLHSEAPAASAAAVQQVIDEVRAEVAVVTPPAFNRFQHSFSHIFAGGYSAGYYSYKWAEVMSADAFSLFEETGTLNPDTGRKFRDEVLAVGATRPAAESFRAFRGRDPQPDALLRHYGMLEAA</sequence>
<comment type="cofactor">
    <cofactor evidence="9">
        <name>Zn(2+)</name>
        <dbReference type="ChEBI" id="CHEBI:29105"/>
    </cofactor>
    <text evidence="9">Binds 1 zinc ion.</text>
</comment>
<keyword evidence="5 9" id="KW-0862">Zinc</keyword>
<name>A0ABV7GZB3_9BURK</name>
<evidence type="ECO:0000313" key="12">
    <source>
        <dbReference type="EMBL" id="MFC3146642.1"/>
    </source>
</evidence>
<evidence type="ECO:0000256" key="8">
    <source>
        <dbReference type="ARBA" id="ARBA00026100"/>
    </source>
</evidence>
<reference evidence="13" key="1">
    <citation type="journal article" date="2019" name="Int. J. Syst. Evol. Microbiol.">
        <title>The Global Catalogue of Microorganisms (GCM) 10K type strain sequencing project: providing services to taxonomists for standard genome sequencing and annotation.</title>
        <authorList>
            <consortium name="The Broad Institute Genomics Platform"/>
            <consortium name="The Broad Institute Genome Sequencing Center for Infectious Disease"/>
            <person name="Wu L."/>
            <person name="Ma J."/>
        </authorList>
    </citation>
    <scope>NUCLEOTIDE SEQUENCE [LARGE SCALE GENOMIC DNA]</scope>
    <source>
        <strain evidence="13">KCTC 52168</strain>
    </source>
</reference>
<dbReference type="InterPro" id="IPR024077">
    <property type="entry name" value="Neurolysin/TOP_dom2"/>
</dbReference>
<dbReference type="PANTHER" id="PTHR11804">
    <property type="entry name" value="PROTEASE M3 THIMET OLIGOPEPTIDASE-RELATED"/>
    <property type="match status" value="1"/>
</dbReference>
<comment type="catalytic activity">
    <reaction evidence="7">
        <text>Hydrolysis of oligopeptides, with broad specificity. Gly or Ala commonly occur as P1 or P1' residues, but more distant residues are also important, as is shown by the fact that Z-Gly-Pro-Gly-|-Gly-Pro-Ala is cleaved, but not Z-(Gly)(5).</text>
        <dbReference type="EC" id="3.4.24.70"/>
    </reaction>
</comment>
<proteinExistence type="inferred from homology"/>
<evidence type="ECO:0000256" key="5">
    <source>
        <dbReference type="ARBA" id="ARBA00022833"/>
    </source>
</evidence>
<feature type="domain" description="Oligopeptidase A N-terminal" evidence="11">
    <location>
        <begin position="30"/>
        <end position="149"/>
    </location>
</feature>
<evidence type="ECO:0000259" key="11">
    <source>
        <dbReference type="Pfam" id="PF19310"/>
    </source>
</evidence>
<accession>A0ABV7GZB3</accession>
<evidence type="ECO:0000256" key="1">
    <source>
        <dbReference type="ARBA" id="ARBA00006040"/>
    </source>
</evidence>
<protein>
    <recommendedName>
        <fullName evidence="8">oligopeptidase A</fullName>
        <ecNumber evidence="8">3.4.24.70</ecNumber>
    </recommendedName>
</protein>